<accession>A0ABW2R6E6</accession>
<reference evidence="3" key="1">
    <citation type="journal article" date="2019" name="Int. J. Syst. Evol. Microbiol.">
        <title>The Global Catalogue of Microorganisms (GCM) 10K type strain sequencing project: providing services to taxonomists for standard genome sequencing and annotation.</title>
        <authorList>
            <consortium name="The Broad Institute Genomics Platform"/>
            <consortium name="The Broad Institute Genome Sequencing Center for Infectious Disease"/>
            <person name="Wu L."/>
            <person name="Ma J."/>
        </authorList>
    </citation>
    <scope>NUCLEOTIDE SEQUENCE [LARGE SCALE GENOMIC DNA]</scope>
    <source>
        <strain evidence="3">CCUG 62945</strain>
    </source>
</reference>
<dbReference type="RefSeq" id="WP_380189550.1">
    <property type="nucleotide sequence ID" value="NZ_JBHTBQ010000044.1"/>
</dbReference>
<dbReference type="Proteomes" id="UP001596473">
    <property type="component" value="Unassembled WGS sequence"/>
</dbReference>
<comment type="caution">
    <text evidence="2">The sequence shown here is derived from an EMBL/GenBank/DDBJ whole genome shotgun (WGS) entry which is preliminary data.</text>
</comment>
<keyword evidence="1" id="KW-0812">Transmembrane</keyword>
<protein>
    <submittedName>
        <fullName evidence="2">Uncharacterized protein</fullName>
    </submittedName>
</protein>
<feature type="transmembrane region" description="Helical" evidence="1">
    <location>
        <begin position="82"/>
        <end position="108"/>
    </location>
</feature>
<evidence type="ECO:0000313" key="2">
    <source>
        <dbReference type="EMBL" id="MFC7421890.1"/>
    </source>
</evidence>
<sequence length="109" mass="12991">MALFLMFTMLALGVLYAELFHRARALIFRHYPEFVLEDEKRWREQYYRYPGMFIGIFNSEANGITDLVYSTSSRHAIPLDDVWIFDALFLTILAIKWTLGLMFVYTIFF</sequence>
<keyword evidence="3" id="KW-1185">Reference proteome</keyword>
<name>A0ABW2R6E6_9NEIS</name>
<evidence type="ECO:0000313" key="3">
    <source>
        <dbReference type="Proteomes" id="UP001596473"/>
    </source>
</evidence>
<gene>
    <name evidence="2" type="ORF">ACFQNF_18675</name>
</gene>
<keyword evidence="1" id="KW-0472">Membrane</keyword>
<dbReference type="EMBL" id="JBHTBQ010000044">
    <property type="protein sequence ID" value="MFC7421890.1"/>
    <property type="molecule type" value="Genomic_DNA"/>
</dbReference>
<evidence type="ECO:0000256" key="1">
    <source>
        <dbReference type="SAM" id="Phobius"/>
    </source>
</evidence>
<proteinExistence type="predicted"/>
<keyword evidence="1" id="KW-1133">Transmembrane helix</keyword>
<organism evidence="2 3">
    <name type="scientific">Iodobacter arcticus</name>
    <dbReference type="NCBI Taxonomy" id="590593"/>
    <lineage>
        <taxon>Bacteria</taxon>
        <taxon>Pseudomonadati</taxon>
        <taxon>Pseudomonadota</taxon>
        <taxon>Betaproteobacteria</taxon>
        <taxon>Neisseriales</taxon>
        <taxon>Chitinibacteraceae</taxon>
        <taxon>Iodobacter</taxon>
    </lineage>
</organism>